<evidence type="ECO:0000259" key="10">
    <source>
        <dbReference type="PROSITE" id="PS50928"/>
    </source>
</evidence>
<evidence type="ECO:0000256" key="3">
    <source>
        <dbReference type="ARBA" id="ARBA00022448"/>
    </source>
</evidence>
<evidence type="ECO:0000256" key="9">
    <source>
        <dbReference type="SAM" id="Phobius"/>
    </source>
</evidence>
<protein>
    <submittedName>
        <fullName evidence="11">Sulfate transport system permease protein CysW</fullName>
    </submittedName>
</protein>
<gene>
    <name evidence="11" type="primary">cysW</name>
    <name evidence="11" type="ORF">OCOJLMKI_4776</name>
</gene>
<evidence type="ECO:0000256" key="1">
    <source>
        <dbReference type="ARBA" id="ARBA00004651"/>
    </source>
</evidence>
<keyword evidence="4 9" id="KW-0812">Transmembrane</keyword>
<comment type="caution">
    <text evidence="11">The sequence shown here is derived from an EMBL/GenBank/DDBJ whole genome shotgun (WGS) entry which is preliminary data.</text>
</comment>
<feature type="transmembrane region" description="Helical" evidence="9">
    <location>
        <begin position="148"/>
        <end position="167"/>
    </location>
</feature>
<feature type="transmembrane region" description="Helical" evidence="9">
    <location>
        <begin position="251"/>
        <end position="273"/>
    </location>
</feature>
<keyword evidence="12" id="KW-1185">Reference proteome</keyword>
<reference evidence="11" key="1">
    <citation type="journal article" date="2021" name="Front. Microbiol.">
        <title>Comprehensive Comparative Genomics and Phenotyping of Methylobacterium Species.</title>
        <authorList>
            <person name="Alessa O."/>
            <person name="Ogura Y."/>
            <person name="Fujitani Y."/>
            <person name="Takami H."/>
            <person name="Hayashi T."/>
            <person name="Sahin N."/>
            <person name="Tani A."/>
        </authorList>
    </citation>
    <scope>NUCLEOTIDE SEQUENCE</scope>
    <source>
        <strain evidence="11">DSM 19015</strain>
    </source>
</reference>
<keyword evidence="3" id="KW-0813">Transport</keyword>
<feature type="transmembrane region" description="Helical" evidence="9">
    <location>
        <begin position="73"/>
        <end position="97"/>
    </location>
</feature>
<evidence type="ECO:0000256" key="5">
    <source>
        <dbReference type="ARBA" id="ARBA00022989"/>
    </source>
</evidence>
<dbReference type="SUPFAM" id="SSF161098">
    <property type="entry name" value="MetI-like"/>
    <property type="match status" value="1"/>
</dbReference>
<dbReference type="RefSeq" id="WP_238246606.1">
    <property type="nucleotide sequence ID" value="NZ_BPQP01000090.1"/>
</dbReference>
<dbReference type="PANTHER" id="PTHR30406">
    <property type="entry name" value="SULFATE TRANSPORT SYSTEM PERMEASE PROTEIN"/>
    <property type="match status" value="1"/>
</dbReference>
<dbReference type="NCBIfam" id="TIGR02140">
    <property type="entry name" value="permease_CysW"/>
    <property type="match status" value="1"/>
</dbReference>
<dbReference type="Gene3D" id="1.10.3720.10">
    <property type="entry name" value="MetI-like"/>
    <property type="match status" value="1"/>
</dbReference>
<comment type="function">
    <text evidence="8">Part of the ABC transporter complex CysAWTP (TC 3.A.1.6.1) involved in sulfate/thiosulfate import. Probably responsible for the translocation of the substrate across the membrane.</text>
</comment>
<feature type="domain" description="ABC transmembrane type-1" evidence="10">
    <location>
        <begin position="71"/>
        <end position="272"/>
    </location>
</feature>
<dbReference type="Proteomes" id="UP001055125">
    <property type="component" value="Unassembled WGS sequence"/>
</dbReference>
<keyword evidence="5 9" id="KW-1133">Transmembrane helix</keyword>
<name>A0ABQ4S6N5_9HYPH</name>
<sequence>MSEAAALPRVSPQPAVATEGRPVRWVLTALAIGFLALFLVLPLITVFAQAFAKGWDAYRAAFDEPDARSAIRLTLTVAAIAVPFNLVFGVAASWAIAKFEFVGKNLLVTLIDLPFSVSPVVSGLIYVLLFGAQGLLGPWLLANDIQIIFALPGIVLATIFVTFPFVARQLIPLMQEQGNAEEEAALTLGASGWHVFRTVTLPNIRWALLYSVLLCNARAMGEFGAVAVVSGHIRGLTNTIPLHVEILYNEYNFVASFAVASVLASLALVTLVIKSGLEWRYSDELAAGARRH</sequence>
<comment type="subunit">
    <text evidence="2">The complex is composed of two ATP-binding proteins (CysA), two transmembrane proteins (CysT and CysW) and a solute-binding protein (CysP).</text>
</comment>
<dbReference type="EMBL" id="BPQP01000090">
    <property type="protein sequence ID" value="GJD97544.1"/>
    <property type="molecule type" value="Genomic_DNA"/>
</dbReference>
<evidence type="ECO:0000256" key="4">
    <source>
        <dbReference type="ARBA" id="ARBA00022692"/>
    </source>
</evidence>
<evidence type="ECO:0000313" key="11">
    <source>
        <dbReference type="EMBL" id="GJD97544.1"/>
    </source>
</evidence>
<organism evidence="11 12">
    <name type="scientific">Methylobacterium iners</name>
    <dbReference type="NCBI Taxonomy" id="418707"/>
    <lineage>
        <taxon>Bacteria</taxon>
        <taxon>Pseudomonadati</taxon>
        <taxon>Pseudomonadota</taxon>
        <taxon>Alphaproteobacteria</taxon>
        <taxon>Hyphomicrobiales</taxon>
        <taxon>Methylobacteriaceae</taxon>
        <taxon>Methylobacterium</taxon>
    </lineage>
</organism>
<dbReference type="InterPro" id="IPR000515">
    <property type="entry name" value="MetI-like"/>
</dbReference>
<keyword evidence="7 9" id="KW-0472">Membrane</keyword>
<reference evidence="11" key="2">
    <citation type="submission" date="2021-08" db="EMBL/GenBank/DDBJ databases">
        <authorList>
            <person name="Tani A."/>
            <person name="Ola A."/>
            <person name="Ogura Y."/>
            <person name="Katsura K."/>
            <person name="Hayashi T."/>
        </authorList>
    </citation>
    <scope>NUCLEOTIDE SEQUENCE</scope>
    <source>
        <strain evidence="11">DSM 19015</strain>
    </source>
</reference>
<evidence type="ECO:0000256" key="7">
    <source>
        <dbReference type="ARBA" id="ARBA00023136"/>
    </source>
</evidence>
<comment type="subcellular location">
    <subcellularLocation>
        <location evidence="1">Cell membrane</location>
        <topology evidence="1">Multi-pass membrane protein</topology>
    </subcellularLocation>
</comment>
<dbReference type="InterPro" id="IPR035906">
    <property type="entry name" value="MetI-like_sf"/>
</dbReference>
<feature type="transmembrane region" description="Helical" evidence="9">
    <location>
        <begin position="117"/>
        <end position="141"/>
    </location>
</feature>
<accession>A0ABQ4S6N5</accession>
<dbReference type="PROSITE" id="PS50928">
    <property type="entry name" value="ABC_TM1"/>
    <property type="match status" value="1"/>
</dbReference>
<evidence type="ECO:0000256" key="2">
    <source>
        <dbReference type="ARBA" id="ARBA00011779"/>
    </source>
</evidence>
<evidence type="ECO:0000313" key="12">
    <source>
        <dbReference type="Proteomes" id="UP001055125"/>
    </source>
</evidence>
<evidence type="ECO:0000256" key="8">
    <source>
        <dbReference type="ARBA" id="ARBA00025323"/>
    </source>
</evidence>
<dbReference type="CDD" id="cd06261">
    <property type="entry name" value="TM_PBP2"/>
    <property type="match status" value="1"/>
</dbReference>
<dbReference type="PANTHER" id="PTHR30406:SF1">
    <property type="entry name" value="SULFATE TRANSPORT SYSTEM PERMEASE PROTEIN CYSW"/>
    <property type="match status" value="1"/>
</dbReference>
<keyword evidence="6" id="KW-0764">Sulfate transport</keyword>
<proteinExistence type="predicted"/>
<dbReference type="Pfam" id="PF00528">
    <property type="entry name" value="BPD_transp_1"/>
    <property type="match status" value="1"/>
</dbReference>
<evidence type="ECO:0000256" key="6">
    <source>
        <dbReference type="ARBA" id="ARBA00023032"/>
    </source>
</evidence>
<dbReference type="InterPro" id="IPR011866">
    <property type="entry name" value="CysW_permease"/>
</dbReference>
<dbReference type="InterPro" id="IPR005667">
    <property type="entry name" value="Sulph_transpt2"/>
</dbReference>
<feature type="transmembrane region" description="Helical" evidence="9">
    <location>
        <begin position="25"/>
        <end position="52"/>
    </location>
</feature>
<dbReference type="NCBIfam" id="TIGR00969">
    <property type="entry name" value="3a0106s02"/>
    <property type="match status" value="1"/>
</dbReference>